<reference evidence="1 2" key="1">
    <citation type="submission" date="2020-06" db="EMBL/GenBank/DDBJ databases">
        <title>REHAB project genomes.</title>
        <authorList>
            <person name="Shaw L.P."/>
        </authorList>
    </citation>
    <scope>NUCLEOTIDE SEQUENCE [LARGE SCALE GENOMIC DNA]</scope>
    <source>
        <strain evidence="1 2">RHB28-C13</strain>
    </source>
</reference>
<accession>A0A7W3I1X1</accession>
<organism evidence="1 2">
    <name type="scientific">Escherichia fergusonii</name>
    <dbReference type="NCBI Taxonomy" id="564"/>
    <lineage>
        <taxon>Bacteria</taxon>
        <taxon>Pseudomonadati</taxon>
        <taxon>Pseudomonadota</taxon>
        <taxon>Gammaproteobacteria</taxon>
        <taxon>Enterobacterales</taxon>
        <taxon>Enterobacteriaceae</taxon>
        <taxon>Escherichia</taxon>
    </lineage>
</organism>
<dbReference type="GeneID" id="75059007"/>
<proteinExistence type="predicted"/>
<evidence type="ECO:0000313" key="1">
    <source>
        <dbReference type="EMBL" id="QLM98796.1"/>
    </source>
</evidence>
<dbReference type="Proteomes" id="UP000510927">
    <property type="component" value="Chromosome"/>
</dbReference>
<name>A0A7W3I1X1_ESCFE</name>
<protein>
    <submittedName>
        <fullName evidence="1">Uncharacterized protein</fullName>
    </submittedName>
</protein>
<sequence>MKKDYAYAIELPYWQAPNDYVHIESIGDSLIISFPLWRASTKYSRFKGVVEFTEVWATRYERNKDRRYYTPCGENDFASCYWVVPVSSWLEKLENERTEHFTDWKLYDSGTYTHYIVQSHDFYIEIIAKKITISRKLKK</sequence>
<dbReference type="EMBL" id="CP055675">
    <property type="protein sequence ID" value="QLM98796.1"/>
    <property type="molecule type" value="Genomic_DNA"/>
</dbReference>
<evidence type="ECO:0000313" key="2">
    <source>
        <dbReference type="Proteomes" id="UP000510927"/>
    </source>
</evidence>
<gene>
    <name evidence="1" type="ORF">HVY52_02850</name>
</gene>
<dbReference type="RefSeq" id="WP_000711193.1">
    <property type="nucleotide sequence ID" value="NZ_CABMNR010000001.1"/>
</dbReference>
<dbReference type="AlphaFoldDB" id="A0A7W3I1X1"/>